<keyword evidence="8" id="KW-1185">Reference proteome</keyword>
<dbReference type="GO" id="GO:0046872">
    <property type="term" value="F:metal ion binding"/>
    <property type="evidence" value="ECO:0007669"/>
    <property type="project" value="UniProtKB-KW"/>
</dbReference>
<name>K0TPW4_THAOC</name>
<evidence type="ECO:0000313" key="8">
    <source>
        <dbReference type="Proteomes" id="UP000266841"/>
    </source>
</evidence>
<dbReference type="OMA" id="CSWVVNQ"/>
<dbReference type="InterPro" id="IPR000092">
    <property type="entry name" value="Polyprenyl_synt"/>
</dbReference>
<proteinExistence type="inferred from homology"/>
<dbReference type="AlphaFoldDB" id="K0TPW4"/>
<evidence type="ECO:0000256" key="2">
    <source>
        <dbReference type="ARBA" id="ARBA00022679"/>
    </source>
</evidence>
<dbReference type="SFLD" id="SFLDS00005">
    <property type="entry name" value="Isoprenoid_Synthase_Type_I"/>
    <property type="match status" value="1"/>
</dbReference>
<evidence type="ECO:0000313" key="7">
    <source>
        <dbReference type="EMBL" id="EJK75002.1"/>
    </source>
</evidence>
<evidence type="ECO:0008006" key="9">
    <source>
        <dbReference type="Google" id="ProtNLM"/>
    </source>
</evidence>
<dbReference type="Proteomes" id="UP000266841">
    <property type="component" value="Unassembled WGS sequence"/>
</dbReference>
<sequence length="361" mass="41519">MPNSKDKEAFLAVYKLIEGEIVSDIRNLPALSDGVKQQLIDYYSECLPYTVPGGKMTRGLTVIKGVEVLRGRELTEKEYKDAAILGWLVEWLQAFFLVADDIMDASITRRGSPCWYKVPNVTQDNAINDALILENMIYQTLRRHFKSHPSYVQLLELFIDTTFQTEVGQHIDTNGTPYADGKRAPLDLSRFTLDRYQGCVRYKTCYYSFYLSCALALSYCGYDPESDEGKALYKKAEDVCMILGEYFQIQDDVLDAFAPPEVLGKIGTDIEDAKCSWLVCKALELVNDDQRKVLVDHYGKHDPEGVQKVKELYKELKLEEMYHAYEEEQKTACDELISKIEPENFQELFKFLLGKIYKRQK</sequence>
<dbReference type="eggNOG" id="KOG0711">
    <property type="taxonomic scope" value="Eukaryota"/>
</dbReference>
<evidence type="ECO:0000256" key="1">
    <source>
        <dbReference type="ARBA" id="ARBA00001946"/>
    </source>
</evidence>
<dbReference type="GO" id="GO:0042811">
    <property type="term" value="P:pheromone biosynthetic process"/>
    <property type="evidence" value="ECO:0007669"/>
    <property type="project" value="UniProtKB-ARBA"/>
</dbReference>
<evidence type="ECO:0000256" key="6">
    <source>
        <dbReference type="RuleBase" id="RU004466"/>
    </source>
</evidence>
<dbReference type="GO" id="GO:0005737">
    <property type="term" value="C:cytoplasm"/>
    <property type="evidence" value="ECO:0007669"/>
    <property type="project" value="TreeGrafter"/>
</dbReference>
<dbReference type="PROSITE" id="PS00444">
    <property type="entry name" value="POLYPRENYL_SYNTHASE_2"/>
    <property type="match status" value="1"/>
</dbReference>
<comment type="similarity">
    <text evidence="6">Belongs to the FPP/GGPP synthase family.</text>
</comment>
<keyword evidence="4" id="KW-0460">Magnesium</keyword>
<comment type="cofactor">
    <cofactor evidence="1">
        <name>Mg(2+)</name>
        <dbReference type="ChEBI" id="CHEBI:18420"/>
    </cofactor>
</comment>
<dbReference type="FunFam" id="1.10.600.10:FF:000021">
    <property type="entry name" value="Farnesyl pyrophosphate synthase"/>
    <property type="match status" value="1"/>
</dbReference>
<dbReference type="PANTHER" id="PTHR11525">
    <property type="entry name" value="FARNESYL-PYROPHOSPHATE SYNTHETASE"/>
    <property type="match status" value="1"/>
</dbReference>
<protein>
    <recommendedName>
        <fullName evidence="9">Farnesyl diphosphate synthase</fullName>
    </recommendedName>
</protein>
<dbReference type="GO" id="GO:0004161">
    <property type="term" value="F:dimethylallyltranstransferase activity"/>
    <property type="evidence" value="ECO:0007669"/>
    <property type="project" value="TreeGrafter"/>
</dbReference>
<dbReference type="PROSITE" id="PS00723">
    <property type="entry name" value="POLYPRENYL_SYNTHASE_1"/>
    <property type="match status" value="1"/>
</dbReference>
<dbReference type="CDD" id="cd00685">
    <property type="entry name" value="Trans_IPPS_HT"/>
    <property type="match status" value="1"/>
</dbReference>
<evidence type="ECO:0000256" key="4">
    <source>
        <dbReference type="ARBA" id="ARBA00022842"/>
    </source>
</evidence>
<dbReference type="GO" id="GO:0004337">
    <property type="term" value="F:(2E,6E)-farnesyl diphosphate synthase activity"/>
    <property type="evidence" value="ECO:0007669"/>
    <property type="project" value="TreeGrafter"/>
</dbReference>
<evidence type="ECO:0000256" key="5">
    <source>
        <dbReference type="ARBA" id="ARBA00033740"/>
    </source>
</evidence>
<comment type="caution">
    <text evidence="7">The sequence shown here is derived from an EMBL/GenBank/DDBJ whole genome shotgun (WGS) entry which is preliminary data.</text>
</comment>
<dbReference type="OrthoDB" id="10257492at2759"/>
<dbReference type="InterPro" id="IPR033749">
    <property type="entry name" value="Polyprenyl_synt_CS"/>
</dbReference>
<reference evidence="7 8" key="1">
    <citation type="journal article" date="2012" name="Genome Biol.">
        <title>Genome and low-iron response of an oceanic diatom adapted to chronic iron limitation.</title>
        <authorList>
            <person name="Lommer M."/>
            <person name="Specht M."/>
            <person name="Roy A.S."/>
            <person name="Kraemer L."/>
            <person name="Andreson R."/>
            <person name="Gutowska M.A."/>
            <person name="Wolf J."/>
            <person name="Bergner S.V."/>
            <person name="Schilhabel M.B."/>
            <person name="Klostermeier U.C."/>
            <person name="Beiko R.G."/>
            <person name="Rosenstiel P."/>
            <person name="Hippler M."/>
            <person name="Laroche J."/>
        </authorList>
    </citation>
    <scope>NUCLEOTIDE SEQUENCE [LARGE SCALE GENOMIC DNA]</scope>
    <source>
        <strain evidence="7 8">CCMP1005</strain>
    </source>
</reference>
<dbReference type="GO" id="GO:0045337">
    <property type="term" value="P:farnesyl diphosphate biosynthetic process"/>
    <property type="evidence" value="ECO:0007669"/>
    <property type="project" value="TreeGrafter"/>
</dbReference>
<dbReference type="InterPro" id="IPR039702">
    <property type="entry name" value="FPS1-like"/>
</dbReference>
<accession>K0TPW4</accession>
<dbReference type="SFLD" id="SFLDG01017">
    <property type="entry name" value="Polyprenyl_Transferase_Like"/>
    <property type="match status" value="1"/>
</dbReference>
<dbReference type="SUPFAM" id="SSF48576">
    <property type="entry name" value="Terpenoid synthases"/>
    <property type="match status" value="1"/>
</dbReference>
<dbReference type="PANTHER" id="PTHR11525:SF0">
    <property type="entry name" value="FARNESYL PYROPHOSPHATE SYNTHASE"/>
    <property type="match status" value="1"/>
</dbReference>
<evidence type="ECO:0000256" key="3">
    <source>
        <dbReference type="ARBA" id="ARBA00022723"/>
    </source>
</evidence>
<gene>
    <name evidence="7" type="ORF">THAOC_03289</name>
</gene>
<organism evidence="7 8">
    <name type="scientific">Thalassiosira oceanica</name>
    <name type="common">Marine diatom</name>
    <dbReference type="NCBI Taxonomy" id="159749"/>
    <lineage>
        <taxon>Eukaryota</taxon>
        <taxon>Sar</taxon>
        <taxon>Stramenopiles</taxon>
        <taxon>Ochrophyta</taxon>
        <taxon>Bacillariophyta</taxon>
        <taxon>Coscinodiscophyceae</taxon>
        <taxon>Thalassiosirophycidae</taxon>
        <taxon>Thalassiosirales</taxon>
        <taxon>Thalassiosiraceae</taxon>
        <taxon>Thalassiosira</taxon>
    </lineage>
</organism>
<dbReference type="Gene3D" id="1.10.600.10">
    <property type="entry name" value="Farnesyl Diphosphate Synthase"/>
    <property type="match status" value="1"/>
</dbReference>
<dbReference type="EMBL" id="AGNL01003201">
    <property type="protein sequence ID" value="EJK75002.1"/>
    <property type="molecule type" value="Genomic_DNA"/>
</dbReference>
<comment type="pathway">
    <text evidence="5">Pheromone biosynthesis.</text>
</comment>
<keyword evidence="2 6" id="KW-0808">Transferase</keyword>
<keyword evidence="3" id="KW-0479">Metal-binding</keyword>
<dbReference type="Pfam" id="PF00348">
    <property type="entry name" value="polyprenyl_synt"/>
    <property type="match status" value="1"/>
</dbReference>
<dbReference type="InterPro" id="IPR008949">
    <property type="entry name" value="Isoprenoid_synthase_dom_sf"/>
</dbReference>